<dbReference type="AlphaFoldDB" id="A0A1N7L1M0"/>
<gene>
    <name evidence="7" type="ORF">SAMN05421686_103229</name>
</gene>
<keyword evidence="3" id="KW-0731">Sigma factor</keyword>
<protein>
    <submittedName>
        <fullName evidence="7">RNA polymerase sigma factor, sigma-70 family</fullName>
    </submittedName>
</protein>
<dbReference type="PANTHER" id="PTHR43133:SF51">
    <property type="entry name" value="RNA POLYMERASE SIGMA FACTOR"/>
    <property type="match status" value="1"/>
</dbReference>
<name>A0A1N7L1M0_9GAMM</name>
<dbReference type="InterPro" id="IPR036388">
    <property type="entry name" value="WH-like_DNA-bd_sf"/>
</dbReference>
<evidence type="ECO:0000256" key="4">
    <source>
        <dbReference type="ARBA" id="ARBA00023163"/>
    </source>
</evidence>
<proteinExistence type="inferred from homology"/>
<keyword evidence="4" id="KW-0804">Transcription</keyword>
<evidence type="ECO:0000256" key="3">
    <source>
        <dbReference type="ARBA" id="ARBA00023082"/>
    </source>
</evidence>
<dbReference type="InterPro" id="IPR013324">
    <property type="entry name" value="RNA_pol_sigma_r3/r4-like"/>
</dbReference>
<dbReference type="Gene3D" id="1.10.10.10">
    <property type="entry name" value="Winged helix-like DNA-binding domain superfamily/Winged helix DNA-binding domain"/>
    <property type="match status" value="1"/>
</dbReference>
<dbReference type="Pfam" id="PF08281">
    <property type="entry name" value="Sigma70_r4_2"/>
    <property type="match status" value="1"/>
</dbReference>
<dbReference type="InterPro" id="IPR039425">
    <property type="entry name" value="RNA_pol_sigma-70-like"/>
</dbReference>
<dbReference type="Proteomes" id="UP000185639">
    <property type="component" value="Unassembled WGS sequence"/>
</dbReference>
<accession>A0A1N7L1M0</accession>
<evidence type="ECO:0000259" key="6">
    <source>
        <dbReference type="Pfam" id="PF08281"/>
    </source>
</evidence>
<keyword evidence="8" id="KW-1185">Reference proteome</keyword>
<dbReference type="SUPFAM" id="SSF88659">
    <property type="entry name" value="Sigma3 and sigma4 domains of RNA polymerase sigma factors"/>
    <property type="match status" value="1"/>
</dbReference>
<dbReference type="STRING" id="484498.SAMN05421686_103229"/>
<dbReference type="Gene3D" id="1.10.1740.10">
    <property type="match status" value="1"/>
</dbReference>
<dbReference type="PANTHER" id="PTHR43133">
    <property type="entry name" value="RNA POLYMERASE ECF-TYPE SIGMA FACTO"/>
    <property type="match status" value="1"/>
</dbReference>
<evidence type="ECO:0000313" key="8">
    <source>
        <dbReference type="Proteomes" id="UP000185639"/>
    </source>
</evidence>
<organism evidence="7 8">
    <name type="scientific">Thalassolituus maritimus</name>
    <dbReference type="NCBI Taxonomy" id="484498"/>
    <lineage>
        <taxon>Bacteria</taxon>
        <taxon>Pseudomonadati</taxon>
        <taxon>Pseudomonadota</taxon>
        <taxon>Gammaproteobacteria</taxon>
        <taxon>Oceanospirillales</taxon>
        <taxon>Oceanospirillaceae</taxon>
        <taxon>Thalassolituus</taxon>
    </lineage>
</organism>
<evidence type="ECO:0000256" key="1">
    <source>
        <dbReference type="ARBA" id="ARBA00010641"/>
    </source>
</evidence>
<sequence>MTIKGIQDAVIERAQAGDDKALSELLQAVRPNVHNYAMKHCVINDVDDAVQEVLITVSRRLDSLKIVAALSSWLFTTTRRECRRLGRVAFDFDPHGDGTALEWLNTTSEQDQLIDLTRAIRDLPDIYREVLLMKDYEQLTNREIADKTGQSVAAVKSRLHRARTMVRDQLLQETSNLSNEAYQ</sequence>
<keyword evidence="2" id="KW-0805">Transcription regulation</keyword>
<evidence type="ECO:0000256" key="2">
    <source>
        <dbReference type="ARBA" id="ARBA00023015"/>
    </source>
</evidence>
<dbReference type="GO" id="GO:0003677">
    <property type="term" value="F:DNA binding"/>
    <property type="evidence" value="ECO:0007669"/>
    <property type="project" value="InterPro"/>
</dbReference>
<dbReference type="RefSeq" id="WP_076514750.1">
    <property type="nucleotide sequence ID" value="NZ_FTOH01000003.1"/>
</dbReference>
<dbReference type="EMBL" id="FTOH01000003">
    <property type="protein sequence ID" value="SIS67752.1"/>
    <property type="molecule type" value="Genomic_DNA"/>
</dbReference>
<dbReference type="CDD" id="cd06171">
    <property type="entry name" value="Sigma70_r4"/>
    <property type="match status" value="1"/>
</dbReference>
<dbReference type="GO" id="GO:0006352">
    <property type="term" value="P:DNA-templated transcription initiation"/>
    <property type="evidence" value="ECO:0007669"/>
    <property type="project" value="InterPro"/>
</dbReference>
<dbReference type="Pfam" id="PF04542">
    <property type="entry name" value="Sigma70_r2"/>
    <property type="match status" value="1"/>
</dbReference>
<feature type="domain" description="RNA polymerase sigma-70 region 2" evidence="5">
    <location>
        <begin position="25"/>
        <end position="84"/>
    </location>
</feature>
<dbReference type="OrthoDB" id="9803470at2"/>
<dbReference type="InterPro" id="IPR014284">
    <property type="entry name" value="RNA_pol_sigma-70_dom"/>
</dbReference>
<feature type="domain" description="RNA polymerase sigma factor 70 region 4 type 2" evidence="6">
    <location>
        <begin position="115"/>
        <end position="164"/>
    </location>
</feature>
<comment type="similarity">
    <text evidence="1">Belongs to the sigma-70 factor family. ECF subfamily.</text>
</comment>
<dbReference type="InterPro" id="IPR013325">
    <property type="entry name" value="RNA_pol_sigma_r2"/>
</dbReference>
<reference evidence="8" key="1">
    <citation type="submission" date="2017-01" db="EMBL/GenBank/DDBJ databases">
        <authorList>
            <person name="Varghese N."/>
            <person name="Submissions S."/>
        </authorList>
    </citation>
    <scope>NUCLEOTIDE SEQUENCE [LARGE SCALE GENOMIC DNA]</scope>
    <source>
        <strain evidence="8">DSM 24913</strain>
    </source>
</reference>
<dbReference type="InterPro" id="IPR013249">
    <property type="entry name" value="RNA_pol_sigma70_r4_t2"/>
</dbReference>
<dbReference type="NCBIfam" id="TIGR02937">
    <property type="entry name" value="sigma70-ECF"/>
    <property type="match status" value="1"/>
</dbReference>
<evidence type="ECO:0000259" key="5">
    <source>
        <dbReference type="Pfam" id="PF04542"/>
    </source>
</evidence>
<evidence type="ECO:0000313" key="7">
    <source>
        <dbReference type="EMBL" id="SIS67752.1"/>
    </source>
</evidence>
<dbReference type="SUPFAM" id="SSF88946">
    <property type="entry name" value="Sigma2 domain of RNA polymerase sigma factors"/>
    <property type="match status" value="1"/>
</dbReference>
<dbReference type="GO" id="GO:0016987">
    <property type="term" value="F:sigma factor activity"/>
    <property type="evidence" value="ECO:0007669"/>
    <property type="project" value="UniProtKB-KW"/>
</dbReference>
<dbReference type="InterPro" id="IPR007627">
    <property type="entry name" value="RNA_pol_sigma70_r2"/>
</dbReference>